<evidence type="ECO:0000313" key="1">
    <source>
        <dbReference type="EMBL" id="SPP99989.1"/>
    </source>
</evidence>
<reference evidence="2" key="1">
    <citation type="submission" date="2018-03" db="EMBL/GenBank/DDBJ databases">
        <authorList>
            <person name="Zecchin S."/>
        </authorList>
    </citation>
    <scope>NUCLEOTIDE SEQUENCE [LARGE SCALE GENOMIC DNA]</scope>
</reference>
<dbReference type="AlphaFoldDB" id="A0A2U3QFA1"/>
<keyword evidence="2" id="KW-1185">Reference proteome</keyword>
<name>A0A2U3QFA1_9BACT</name>
<organism evidence="1 2">
    <name type="scientific">Candidatus Sulfobium mesophilum</name>
    <dbReference type="NCBI Taxonomy" id="2016548"/>
    <lineage>
        <taxon>Bacteria</taxon>
        <taxon>Pseudomonadati</taxon>
        <taxon>Nitrospirota</taxon>
        <taxon>Nitrospiria</taxon>
        <taxon>Nitrospirales</taxon>
        <taxon>Nitrospiraceae</taxon>
        <taxon>Candidatus Sulfobium</taxon>
    </lineage>
</organism>
<proteinExistence type="predicted"/>
<sequence>MAQAPSGPLVLGIHVLMGEQAPLMLKNVNMALICGALTPVELVAIAG</sequence>
<dbReference type="Proteomes" id="UP000245125">
    <property type="component" value="Unassembled WGS sequence"/>
</dbReference>
<accession>A0A2U3QFA1</accession>
<protein>
    <submittedName>
        <fullName evidence="1">Uncharacterized protein</fullName>
    </submittedName>
</protein>
<dbReference type="EMBL" id="OUUY01000052">
    <property type="protein sequence ID" value="SPP99989.1"/>
    <property type="molecule type" value="Genomic_DNA"/>
</dbReference>
<gene>
    <name evidence="1" type="ORF">NBG4_1450003</name>
</gene>
<evidence type="ECO:0000313" key="2">
    <source>
        <dbReference type="Proteomes" id="UP000245125"/>
    </source>
</evidence>